<evidence type="ECO:0000256" key="1">
    <source>
        <dbReference type="ARBA" id="ARBA00009375"/>
    </source>
</evidence>
<dbReference type="PANTHER" id="PTHR11142">
    <property type="entry name" value="PSEUDOURIDYLATE SYNTHASE"/>
    <property type="match status" value="1"/>
</dbReference>
<evidence type="ECO:0000313" key="9">
    <source>
        <dbReference type="EMBL" id="KFF41661.1"/>
    </source>
</evidence>
<dbReference type="STRING" id="1527444.ucyna2_00537"/>
<comment type="function">
    <text evidence="4">Formation of pseudouridine at positions 38, 39 and 40 in the anticodon stem and loop of transfer RNAs.</text>
</comment>
<dbReference type="EMBL" id="JPSP01000004">
    <property type="protein sequence ID" value="KFF41661.1"/>
    <property type="molecule type" value="Genomic_DNA"/>
</dbReference>
<reference evidence="9 10" key="1">
    <citation type="submission" date="2014-08" db="EMBL/GenBank/DDBJ databases">
        <title>Comparative genomics reveals surprising divergence of two closely related strains of uncultivated UCYN-A cyanobacteria.</title>
        <authorList>
            <person name="Bombar D."/>
            <person name="Heller P."/>
            <person name="Sanchez-Baracaldo P."/>
            <person name="Carter B.J."/>
            <person name="Zert J.P."/>
        </authorList>
    </citation>
    <scope>NUCLEOTIDE SEQUENCE [LARGE SCALE GENOMIC DNA]</scope>
</reference>
<comment type="caution">
    <text evidence="4">Lacks conserved residue(s) required for the propagation of feature annotation.</text>
</comment>
<dbReference type="InterPro" id="IPR001406">
    <property type="entry name" value="PsdUridine_synth_TruA"/>
</dbReference>
<dbReference type="SUPFAM" id="SSF55120">
    <property type="entry name" value="Pseudouridine synthase"/>
    <property type="match status" value="1"/>
</dbReference>
<name>A0A086CHJ7_9CHRO</name>
<proteinExistence type="inferred from homology"/>
<dbReference type="FunFam" id="3.30.70.580:FF:000001">
    <property type="entry name" value="tRNA pseudouridine synthase A"/>
    <property type="match status" value="1"/>
</dbReference>
<evidence type="ECO:0000256" key="6">
    <source>
        <dbReference type="PIRSR" id="PIRSR001430-2"/>
    </source>
</evidence>
<comment type="caution">
    <text evidence="9">The sequence shown here is derived from an EMBL/GenBank/DDBJ whole genome shotgun (WGS) entry which is preliminary data.</text>
</comment>
<dbReference type="HAMAP" id="MF_00171">
    <property type="entry name" value="TruA"/>
    <property type="match status" value="1"/>
</dbReference>
<dbReference type="PANTHER" id="PTHR11142:SF0">
    <property type="entry name" value="TRNA PSEUDOURIDINE SYNTHASE-LIKE 1"/>
    <property type="match status" value="1"/>
</dbReference>
<dbReference type="GO" id="GO:0160147">
    <property type="term" value="F:tRNA pseudouridine(38-40) synthase activity"/>
    <property type="evidence" value="ECO:0007669"/>
    <property type="project" value="UniProtKB-EC"/>
</dbReference>
<dbReference type="InterPro" id="IPR020094">
    <property type="entry name" value="TruA/RsuA/RluB/E/F_N"/>
</dbReference>
<dbReference type="Gene3D" id="3.30.70.580">
    <property type="entry name" value="Pseudouridine synthase I, catalytic domain, N-terminal subdomain"/>
    <property type="match status" value="1"/>
</dbReference>
<dbReference type="PATRIC" id="fig|1527444.3.peg.515"/>
<dbReference type="InterPro" id="IPR020097">
    <property type="entry name" value="PsdUridine_synth_TruA_a/b_dom"/>
</dbReference>
<keyword evidence="3 4" id="KW-0413">Isomerase</keyword>
<feature type="domain" description="Pseudouridine synthase I TruA alpha/beta" evidence="8">
    <location>
        <begin position="154"/>
        <end position="256"/>
    </location>
</feature>
<dbReference type="NCBIfam" id="TIGR00071">
    <property type="entry name" value="hisT_truA"/>
    <property type="match status" value="1"/>
</dbReference>
<dbReference type="PIRSF" id="PIRSF001430">
    <property type="entry name" value="tRNA_psdUrid_synth"/>
    <property type="match status" value="1"/>
</dbReference>
<dbReference type="AlphaFoldDB" id="A0A086CHJ7"/>
<dbReference type="Gene3D" id="3.30.70.660">
    <property type="entry name" value="Pseudouridine synthase I, catalytic domain, C-terminal subdomain"/>
    <property type="match status" value="1"/>
</dbReference>
<dbReference type="Proteomes" id="UP000028922">
    <property type="component" value="Unassembled WGS sequence"/>
</dbReference>
<feature type="domain" description="Pseudouridine synthase I TruA alpha/beta" evidence="8">
    <location>
        <begin position="17"/>
        <end position="113"/>
    </location>
</feature>
<dbReference type="InterPro" id="IPR020103">
    <property type="entry name" value="PsdUridine_synth_cat_dom_sf"/>
</dbReference>
<evidence type="ECO:0000313" key="10">
    <source>
        <dbReference type="Proteomes" id="UP000028922"/>
    </source>
</evidence>
<comment type="similarity">
    <text evidence="1 4 7">Belongs to the tRNA pseudouridine synthase TruA family.</text>
</comment>
<dbReference type="GO" id="GO:0003723">
    <property type="term" value="F:RNA binding"/>
    <property type="evidence" value="ECO:0007669"/>
    <property type="project" value="InterPro"/>
</dbReference>
<comment type="catalytic activity">
    <reaction evidence="4 7">
        <text>uridine(38/39/40) in tRNA = pseudouridine(38/39/40) in tRNA</text>
        <dbReference type="Rhea" id="RHEA:22376"/>
        <dbReference type="Rhea" id="RHEA-COMP:10085"/>
        <dbReference type="Rhea" id="RHEA-COMP:10087"/>
        <dbReference type="ChEBI" id="CHEBI:65314"/>
        <dbReference type="ChEBI" id="CHEBI:65315"/>
        <dbReference type="EC" id="5.4.99.12"/>
    </reaction>
</comment>
<evidence type="ECO:0000256" key="4">
    <source>
        <dbReference type="HAMAP-Rule" id="MF_00171"/>
    </source>
</evidence>
<feature type="binding site" evidence="4 6">
    <location>
        <position position="120"/>
    </location>
    <ligand>
        <name>substrate</name>
    </ligand>
</feature>
<evidence type="ECO:0000256" key="2">
    <source>
        <dbReference type="ARBA" id="ARBA00022694"/>
    </source>
</evidence>
<keyword evidence="2 4" id="KW-0819">tRNA processing</keyword>
<protein>
    <recommendedName>
        <fullName evidence="4">tRNA pseudouridine synthase A</fullName>
        <ecNumber evidence="4">5.4.99.12</ecNumber>
    </recommendedName>
    <alternativeName>
        <fullName evidence="4">tRNA pseudouridine(38-40) synthase</fullName>
    </alternativeName>
    <alternativeName>
        <fullName evidence="4">tRNA pseudouridylate synthase I</fullName>
    </alternativeName>
    <alternativeName>
        <fullName evidence="4">tRNA-uridine isomerase I</fullName>
    </alternativeName>
</protein>
<dbReference type="eggNOG" id="COG0101">
    <property type="taxonomic scope" value="Bacteria"/>
</dbReference>
<feature type="active site" description="Nucleophile" evidence="4 5">
    <location>
        <position position="62"/>
    </location>
</feature>
<dbReference type="GO" id="GO:0031119">
    <property type="term" value="P:tRNA pseudouridine synthesis"/>
    <property type="evidence" value="ECO:0007669"/>
    <property type="project" value="UniProtKB-UniRule"/>
</dbReference>
<evidence type="ECO:0000256" key="3">
    <source>
        <dbReference type="ARBA" id="ARBA00023235"/>
    </source>
</evidence>
<organism evidence="9 10">
    <name type="scientific">Candidatus Atelocyanobacterium thalassa isolate SIO64986</name>
    <dbReference type="NCBI Taxonomy" id="1527444"/>
    <lineage>
        <taxon>Bacteria</taxon>
        <taxon>Bacillati</taxon>
        <taxon>Cyanobacteriota</taxon>
        <taxon>Cyanophyceae</taxon>
        <taxon>Oscillatoriophycideae</taxon>
        <taxon>Chroococcales</taxon>
        <taxon>Aphanothecaceae</taxon>
        <taxon>Candidatus Atelocyanobacterium</taxon>
        <taxon>Candidatus Atelocyanobacterium thalassae</taxon>
    </lineage>
</organism>
<dbReference type="CDD" id="cd02570">
    <property type="entry name" value="PseudoU_synth_EcTruA"/>
    <property type="match status" value="1"/>
</dbReference>
<gene>
    <name evidence="4" type="primary">truA</name>
    <name evidence="9" type="ORF">ucyna2_00537</name>
</gene>
<accession>A0A086CHJ7</accession>
<evidence type="ECO:0000256" key="5">
    <source>
        <dbReference type="PIRSR" id="PIRSR001430-1"/>
    </source>
</evidence>
<dbReference type="Pfam" id="PF01416">
    <property type="entry name" value="PseudoU_synth_1"/>
    <property type="match status" value="2"/>
</dbReference>
<dbReference type="EC" id="5.4.99.12" evidence="4"/>
<evidence type="ECO:0000259" key="8">
    <source>
        <dbReference type="Pfam" id="PF01416"/>
    </source>
</evidence>
<sequence length="281" mass="32410">MSISNKQSQLVKRIALIIQYSGNRFHGWQRQPYHRTVQEDIENTIAKSLGYKVSIHGAGRTDAGVHATAQVAHFDYVGPIPPKRLAKVINRYLPEDILIRNSEEVSTNWHARFSAQWRRYRYTLYTNKNSNLFVKSFSWHYYRYPLKIKLMIDALTSLLGTHHLTAFRKEGSQRTHSWVEIQDIECYRKGAFVHVEIQANGFLYGMVRLLIGMLVEVGIGKLSLADFNQIWRNQGRKHVRHSAPANGLCLLGVGYPEVSFSSNLYLDTQPLFETNQIICED</sequence>
<evidence type="ECO:0000256" key="7">
    <source>
        <dbReference type="RuleBase" id="RU003792"/>
    </source>
</evidence>
<dbReference type="InterPro" id="IPR020095">
    <property type="entry name" value="PsdUridine_synth_TruA_C"/>
</dbReference>
<comment type="subunit">
    <text evidence="4">Homodimer.</text>
</comment>